<dbReference type="HOGENOM" id="CLU_2778322_0_0_1"/>
<protein>
    <submittedName>
        <fullName evidence="1">Uncharacterized protein</fullName>
    </submittedName>
</protein>
<dbReference type="InParanoid" id="K1QKL6"/>
<gene>
    <name evidence="1" type="ORF">CGI_10007616</name>
</gene>
<accession>K1QKL6</accession>
<name>K1QKL6_MAGGI</name>
<evidence type="ECO:0000313" key="1">
    <source>
        <dbReference type="EMBL" id="EKC29360.1"/>
    </source>
</evidence>
<reference evidence="1" key="1">
    <citation type="journal article" date="2012" name="Nature">
        <title>The oyster genome reveals stress adaptation and complexity of shell formation.</title>
        <authorList>
            <person name="Zhang G."/>
            <person name="Fang X."/>
            <person name="Guo X."/>
            <person name="Li L."/>
            <person name="Luo R."/>
            <person name="Xu F."/>
            <person name="Yang P."/>
            <person name="Zhang L."/>
            <person name="Wang X."/>
            <person name="Qi H."/>
            <person name="Xiong Z."/>
            <person name="Que H."/>
            <person name="Xie Y."/>
            <person name="Holland P.W."/>
            <person name="Paps J."/>
            <person name="Zhu Y."/>
            <person name="Wu F."/>
            <person name="Chen Y."/>
            <person name="Wang J."/>
            <person name="Peng C."/>
            <person name="Meng J."/>
            <person name="Yang L."/>
            <person name="Liu J."/>
            <person name="Wen B."/>
            <person name="Zhang N."/>
            <person name="Huang Z."/>
            <person name="Zhu Q."/>
            <person name="Feng Y."/>
            <person name="Mount A."/>
            <person name="Hedgecock D."/>
            <person name="Xu Z."/>
            <person name="Liu Y."/>
            <person name="Domazet-Loso T."/>
            <person name="Du Y."/>
            <person name="Sun X."/>
            <person name="Zhang S."/>
            <person name="Liu B."/>
            <person name="Cheng P."/>
            <person name="Jiang X."/>
            <person name="Li J."/>
            <person name="Fan D."/>
            <person name="Wang W."/>
            <person name="Fu W."/>
            <person name="Wang T."/>
            <person name="Wang B."/>
            <person name="Zhang J."/>
            <person name="Peng Z."/>
            <person name="Li Y."/>
            <person name="Li N."/>
            <person name="Wang J."/>
            <person name="Chen M."/>
            <person name="He Y."/>
            <person name="Tan F."/>
            <person name="Song X."/>
            <person name="Zheng Q."/>
            <person name="Huang R."/>
            <person name="Yang H."/>
            <person name="Du X."/>
            <person name="Chen L."/>
            <person name="Yang M."/>
            <person name="Gaffney P.M."/>
            <person name="Wang S."/>
            <person name="Luo L."/>
            <person name="She Z."/>
            <person name="Ming Y."/>
            <person name="Huang W."/>
            <person name="Zhang S."/>
            <person name="Huang B."/>
            <person name="Zhang Y."/>
            <person name="Qu T."/>
            <person name="Ni P."/>
            <person name="Miao G."/>
            <person name="Wang J."/>
            <person name="Wang Q."/>
            <person name="Steinberg C.E."/>
            <person name="Wang H."/>
            <person name="Li N."/>
            <person name="Qian L."/>
            <person name="Zhang G."/>
            <person name="Li Y."/>
            <person name="Yang H."/>
            <person name="Liu X."/>
            <person name="Wang J."/>
            <person name="Yin Y."/>
            <person name="Wang J."/>
        </authorList>
    </citation>
    <scope>NUCLEOTIDE SEQUENCE [LARGE SCALE GENOMIC DNA]</scope>
    <source>
        <strain evidence="1">05x7-T-G4-1.051#20</strain>
    </source>
</reference>
<dbReference type="AlphaFoldDB" id="K1QKL6"/>
<proteinExistence type="predicted"/>
<organism evidence="1">
    <name type="scientific">Magallana gigas</name>
    <name type="common">Pacific oyster</name>
    <name type="synonym">Crassostrea gigas</name>
    <dbReference type="NCBI Taxonomy" id="29159"/>
    <lineage>
        <taxon>Eukaryota</taxon>
        <taxon>Metazoa</taxon>
        <taxon>Spiralia</taxon>
        <taxon>Lophotrochozoa</taxon>
        <taxon>Mollusca</taxon>
        <taxon>Bivalvia</taxon>
        <taxon>Autobranchia</taxon>
        <taxon>Pteriomorphia</taxon>
        <taxon>Ostreida</taxon>
        <taxon>Ostreoidea</taxon>
        <taxon>Ostreidae</taxon>
        <taxon>Magallana</taxon>
    </lineage>
</organism>
<sequence length="69" mass="7858">MRKKNPGLRIFSPPFKAMISNGHRLNDDLSAVLPEHKLLDYGNTLEFKDEKSMIEALEMNETVICVSHS</sequence>
<dbReference type="EMBL" id="JH815921">
    <property type="protein sequence ID" value="EKC29360.1"/>
    <property type="molecule type" value="Genomic_DNA"/>
</dbReference>